<dbReference type="InterPro" id="IPR052831">
    <property type="entry name" value="Apoptosis_promoter"/>
</dbReference>
<feature type="compositionally biased region" description="Low complexity" evidence="1">
    <location>
        <begin position="1178"/>
        <end position="1194"/>
    </location>
</feature>
<dbReference type="InterPro" id="IPR049467">
    <property type="entry name" value="UBAP-1-like_UBA2"/>
</dbReference>
<gene>
    <name evidence="3" type="ORF">PECUL_23A024478</name>
</gene>
<feature type="compositionally biased region" description="Polar residues" evidence="1">
    <location>
        <begin position="1094"/>
        <end position="1110"/>
    </location>
</feature>
<reference evidence="3" key="1">
    <citation type="submission" date="2022-03" db="EMBL/GenBank/DDBJ databases">
        <authorList>
            <person name="Alioto T."/>
            <person name="Alioto T."/>
            <person name="Gomez Garrido J."/>
        </authorList>
    </citation>
    <scope>NUCLEOTIDE SEQUENCE</scope>
</reference>
<accession>A0AAD1RPB1</accession>
<dbReference type="InterPro" id="IPR031974">
    <property type="entry name" value="PDCD7"/>
</dbReference>
<dbReference type="PROSITE" id="PS51497">
    <property type="entry name" value="UMA"/>
    <property type="match status" value="1"/>
</dbReference>
<name>A0AAD1RPB1_PELCU</name>
<feature type="region of interest" description="Disordered" evidence="1">
    <location>
        <begin position="1"/>
        <end position="31"/>
    </location>
</feature>
<evidence type="ECO:0000259" key="2">
    <source>
        <dbReference type="PROSITE" id="PS51497"/>
    </source>
</evidence>
<organism evidence="3 4">
    <name type="scientific">Pelobates cultripes</name>
    <name type="common">Western spadefoot toad</name>
    <dbReference type="NCBI Taxonomy" id="61616"/>
    <lineage>
        <taxon>Eukaryota</taxon>
        <taxon>Metazoa</taxon>
        <taxon>Chordata</taxon>
        <taxon>Craniata</taxon>
        <taxon>Vertebrata</taxon>
        <taxon>Euteleostomi</taxon>
        <taxon>Amphibia</taxon>
        <taxon>Batrachia</taxon>
        <taxon>Anura</taxon>
        <taxon>Pelobatoidea</taxon>
        <taxon>Pelobatidae</taxon>
        <taxon>Pelobates</taxon>
    </lineage>
</organism>
<feature type="region of interest" description="Disordered" evidence="1">
    <location>
        <begin position="63"/>
        <end position="91"/>
    </location>
</feature>
<dbReference type="GO" id="GO:0005689">
    <property type="term" value="C:U12-type spliceosomal complex"/>
    <property type="evidence" value="ECO:0007669"/>
    <property type="project" value="TreeGrafter"/>
</dbReference>
<dbReference type="PANTHER" id="PTHR48190:SF2">
    <property type="entry name" value="PROGRAMMED CELL DEATH PROTEIN 7"/>
    <property type="match status" value="1"/>
</dbReference>
<dbReference type="Pfam" id="PF21267">
    <property type="entry name" value="UBAP-1_UBA2"/>
    <property type="match status" value="1"/>
</dbReference>
<feature type="compositionally biased region" description="Basic and acidic residues" evidence="1">
    <location>
        <begin position="1166"/>
        <end position="1175"/>
    </location>
</feature>
<feature type="compositionally biased region" description="Polar residues" evidence="1">
    <location>
        <begin position="385"/>
        <end position="398"/>
    </location>
</feature>
<proteinExistence type="predicted"/>
<feature type="region of interest" description="Disordered" evidence="1">
    <location>
        <begin position="1264"/>
        <end position="1321"/>
    </location>
</feature>
<feature type="region of interest" description="Disordered" evidence="1">
    <location>
        <begin position="376"/>
        <end position="400"/>
    </location>
</feature>
<feature type="domain" description="UMA" evidence="2">
    <location>
        <begin position="1016"/>
        <end position="1066"/>
    </location>
</feature>
<feature type="region of interest" description="Disordered" evidence="1">
    <location>
        <begin position="1130"/>
        <end position="1210"/>
    </location>
</feature>
<evidence type="ECO:0000313" key="3">
    <source>
        <dbReference type="EMBL" id="CAH2274411.1"/>
    </source>
</evidence>
<feature type="region of interest" description="Disordered" evidence="1">
    <location>
        <begin position="105"/>
        <end position="345"/>
    </location>
</feature>
<dbReference type="Proteomes" id="UP001295444">
    <property type="component" value="Chromosome 03"/>
</dbReference>
<dbReference type="EMBL" id="OW240914">
    <property type="protein sequence ID" value="CAH2274411.1"/>
    <property type="molecule type" value="Genomic_DNA"/>
</dbReference>
<feature type="compositionally biased region" description="Polar residues" evidence="1">
    <location>
        <begin position="1298"/>
        <end position="1307"/>
    </location>
</feature>
<evidence type="ECO:0000313" key="4">
    <source>
        <dbReference type="Proteomes" id="UP001295444"/>
    </source>
</evidence>
<dbReference type="InterPro" id="IPR023340">
    <property type="entry name" value="UMA"/>
</dbReference>
<feature type="compositionally biased region" description="Pro residues" evidence="1">
    <location>
        <begin position="1268"/>
        <end position="1278"/>
    </location>
</feature>
<keyword evidence="4" id="KW-1185">Reference proteome</keyword>
<dbReference type="CDD" id="cd14316">
    <property type="entry name" value="UBA2_UBAP1_like"/>
    <property type="match status" value="1"/>
</dbReference>
<dbReference type="InterPro" id="IPR042575">
    <property type="entry name" value="UBAP1_C"/>
</dbReference>
<feature type="region of interest" description="Disordered" evidence="1">
    <location>
        <begin position="1086"/>
        <end position="1117"/>
    </location>
</feature>
<sequence>MKYELSGLSQSPGWQGDRQDSSELPQIPRESLQQVALSARWPHVSPVPALSFPVVMERRRPPGGLPFHGAAEPGIDGQYNESVHRGPRTPGGFVPAGAHPGMSRYGNPEAGTSQYRAPQYGESMPGPQHGTPHSSMAPHRENLAHVSQYGSHHSDGSHHMHSYPNLPQHGGPLPNLPQHGGHHPNLPQHGGPHPNLPQHGGPHPNLPQHGGPHSNLPQHGGPLPNMPQHGGPHPNLPQHGGHHPNLPQHGGPHPNLPQHGGPHPNLPQHGGPHPNLPQHGGPHPNLSQHGGPHPNLSQHGGPHPNIPQHEGPQPNMPQHPGPYQNLPQHGGPHSFMPQHADSQSQTLQYMDPQTKMSHYPSLHSNIPQHAGLQSNMSLHIGPFSNMPQNKSSQSQISQHGDVDFQDPTPNFVRPETDVFQNCGPESGMPHHSGPTPCISVPQILKSNTPRYSHNSGPLHVIQHSSPYLPSPKEDLYHSNRNFTNPPFAATQMNIMPIEGDKEYNIEVQDAQPHAQNLDHFLKEERRVNMLVQGENPQGMESAHRMSTFKPSDEMFIHVHEQFVPEDQVHVQGDMFMQSDRPNMQRDGSFLYQHGHSLQHGDNFMPQGNCNIQSESLNMNLKRQHDNMWTFGNHVPSEKDMFKNWLSSFLAHRRNKQPSRSESTRSPSITEARELIYGTLRLLSQLKSLCQTLETGAESKESWAKDFPKAATIRDELQRKMKKLEEPGFIHNVKRKLGGIRKKRLRQQQAKKETEEDKRAVEYAAEKEARIDRWRMQCVQQVEEKKRERELKAAADRVLSEVRKKQADTKKMLDVLKSLEKLRKLRKEAAGRKGVFPPQSSDETFENHIQRLRTMVHKRVALYDAEERALNVILEGEQEEERKKDKEKRTKKEREKFLHMQQEVDSILFGDPDPLPPHHFLQPFRQYYLQAENSVVSLVHIRHDWDRFLVTSDHPDSSSIPRGWVTPKSPSSDTWATALKYNWLHKTETPKTFILHNRGKLSQKEQALKIIFVMSFLDDIPFKLHDELNNVPPTGDRPFSPISVNIPDCSEILESTVPDFSMESKVLDWVAGMYGRNVQTAVRPSAPPYWMVQDGRNNSPTRRSSSQQRVTLPTRKCRSLSTADIQPIRTWNSWGTGTQESFDKSGCFEEDGYSEDDEYSSSEESEMETRQREARARSCKSSPQPQRSPRPRTSPFVPSPPSRCQCTHIGSPPCNMKKRKSLTLLNSTRSELEAANKRIAALVHPHKGSSDGRGPAQNQHIRSNRYVLPFPPTPPPPPTHCNCSKRPYSAGSIPPIPSHKTTTTSLNPYSCLPPTRKSRQDTTGDVLQALSQEEREVIKAVTSLGYPLRRAMIALQKMGGQSLEQVLGYLGATDRLCKLGYEEALVEEAMEMFQNSEIKAAEFLRLLLQFNDMGFQQDDIKEVLLIYDNHRDRSLEELMMRAQ</sequence>
<dbReference type="Pfam" id="PF16021">
    <property type="entry name" value="PDCD7"/>
    <property type="match status" value="1"/>
</dbReference>
<feature type="compositionally biased region" description="Acidic residues" evidence="1">
    <location>
        <begin position="1147"/>
        <end position="1165"/>
    </location>
</feature>
<feature type="compositionally biased region" description="Polar residues" evidence="1">
    <location>
        <begin position="1130"/>
        <end position="1139"/>
    </location>
</feature>
<dbReference type="Gene3D" id="1.20.120.1920">
    <property type="entry name" value="UBAP1 SOUBA domain"/>
    <property type="match status" value="1"/>
</dbReference>
<dbReference type="PANTHER" id="PTHR48190">
    <property type="entry name" value="PROGRAMMED CELL DEATH PROTEIN 7"/>
    <property type="match status" value="1"/>
</dbReference>
<protein>
    <recommendedName>
        <fullName evidence="2">UMA domain-containing protein</fullName>
    </recommendedName>
</protein>
<evidence type="ECO:0000256" key="1">
    <source>
        <dbReference type="SAM" id="MobiDB-lite"/>
    </source>
</evidence>